<sequence length="218" mass="24782">MFIYESTAVEKTVAAMPYPNIAVSTEAHRYSHSPPVRRDTRQYIDDCSQVFNGPRTQLSLISTAVSSLGEIFPADLPYNNSTYSMEFFAPIVKCEIANITVAKQISDYLQEEEVQISHQNNKDIDDGPYNPVLDALLDGNLDEINDIIDFLKVPYDLTKAMEDSNEVSSFGSLWQTIVNLQMLWEHYNTAMERFSNSDKCYLKSAISYGLEKLNTYWG</sequence>
<name>A0ACB6SAU9_9PLEO</name>
<organism evidence="1 2">
    <name type="scientific">Macroventuria anomochaeta</name>
    <dbReference type="NCBI Taxonomy" id="301207"/>
    <lineage>
        <taxon>Eukaryota</taxon>
        <taxon>Fungi</taxon>
        <taxon>Dikarya</taxon>
        <taxon>Ascomycota</taxon>
        <taxon>Pezizomycotina</taxon>
        <taxon>Dothideomycetes</taxon>
        <taxon>Pleosporomycetidae</taxon>
        <taxon>Pleosporales</taxon>
        <taxon>Pleosporineae</taxon>
        <taxon>Didymellaceae</taxon>
        <taxon>Macroventuria</taxon>
    </lineage>
</organism>
<accession>A0ACB6SAU9</accession>
<evidence type="ECO:0000313" key="2">
    <source>
        <dbReference type="Proteomes" id="UP000799754"/>
    </source>
</evidence>
<dbReference type="EMBL" id="MU006707">
    <property type="protein sequence ID" value="KAF2630354.1"/>
    <property type="molecule type" value="Genomic_DNA"/>
</dbReference>
<comment type="caution">
    <text evidence="1">The sequence shown here is derived from an EMBL/GenBank/DDBJ whole genome shotgun (WGS) entry which is preliminary data.</text>
</comment>
<evidence type="ECO:0000313" key="1">
    <source>
        <dbReference type="EMBL" id="KAF2630354.1"/>
    </source>
</evidence>
<dbReference type="Proteomes" id="UP000799754">
    <property type="component" value="Unassembled WGS sequence"/>
</dbReference>
<reference evidence="1" key="1">
    <citation type="journal article" date="2020" name="Stud. Mycol.">
        <title>101 Dothideomycetes genomes: a test case for predicting lifestyles and emergence of pathogens.</title>
        <authorList>
            <person name="Haridas S."/>
            <person name="Albert R."/>
            <person name="Binder M."/>
            <person name="Bloem J."/>
            <person name="Labutti K."/>
            <person name="Salamov A."/>
            <person name="Andreopoulos B."/>
            <person name="Baker S."/>
            <person name="Barry K."/>
            <person name="Bills G."/>
            <person name="Bluhm B."/>
            <person name="Cannon C."/>
            <person name="Castanera R."/>
            <person name="Culley D."/>
            <person name="Daum C."/>
            <person name="Ezra D."/>
            <person name="Gonzalez J."/>
            <person name="Henrissat B."/>
            <person name="Kuo A."/>
            <person name="Liang C."/>
            <person name="Lipzen A."/>
            <person name="Lutzoni F."/>
            <person name="Magnuson J."/>
            <person name="Mondo S."/>
            <person name="Nolan M."/>
            <person name="Ohm R."/>
            <person name="Pangilinan J."/>
            <person name="Park H.-J."/>
            <person name="Ramirez L."/>
            <person name="Alfaro M."/>
            <person name="Sun H."/>
            <person name="Tritt A."/>
            <person name="Yoshinaga Y."/>
            <person name="Zwiers L.-H."/>
            <person name="Turgeon B."/>
            <person name="Goodwin S."/>
            <person name="Spatafora J."/>
            <person name="Crous P."/>
            <person name="Grigoriev I."/>
        </authorList>
    </citation>
    <scope>NUCLEOTIDE SEQUENCE</scope>
    <source>
        <strain evidence="1">CBS 525.71</strain>
    </source>
</reference>
<protein>
    <submittedName>
        <fullName evidence="1">Uncharacterized protein</fullName>
    </submittedName>
</protein>
<proteinExistence type="predicted"/>
<gene>
    <name evidence="1" type="ORF">BU25DRAFT_456098</name>
</gene>
<keyword evidence="2" id="KW-1185">Reference proteome</keyword>